<gene>
    <name evidence="4" type="ORF">AAX28_00874</name>
    <name evidence="5" type="ORF">APORC_0640</name>
</gene>
<evidence type="ECO:0000313" key="6">
    <source>
        <dbReference type="Proteomes" id="UP000093159"/>
    </source>
</evidence>
<accession>A0A1C0B0D4</accession>
<dbReference type="InterPro" id="IPR050776">
    <property type="entry name" value="Ank_Repeat/CDKN_Inhibitor"/>
</dbReference>
<keyword evidence="1" id="KW-0677">Repeat</keyword>
<evidence type="ECO:0000256" key="3">
    <source>
        <dbReference type="PROSITE-ProRule" id="PRU00023"/>
    </source>
</evidence>
<dbReference type="SUPFAM" id="SSF48403">
    <property type="entry name" value="Ankyrin repeat"/>
    <property type="match status" value="1"/>
</dbReference>
<feature type="repeat" description="ANK" evidence="3">
    <location>
        <begin position="79"/>
        <end position="111"/>
    </location>
</feature>
<evidence type="ECO:0000313" key="5">
    <source>
        <dbReference type="EMBL" id="QEP40256.1"/>
    </source>
</evidence>
<keyword evidence="6" id="KW-1185">Reference proteome</keyword>
<sequence>MQVSEEELKRYEELQVIALNFAREGKTEDLKAMIEAGISVDLSDHKGNSLLMLATYNGNLETTNMLISKNAKIDKKNDRGQTPLAGVCFKGNLKIVQALVEAGANIDEDNGLGTTAIFFASMFGHTDIVKYLQTKKKSNLKDKIYIIFSKFVRFFRRK</sequence>
<feature type="repeat" description="ANK" evidence="3">
    <location>
        <begin position="46"/>
        <end position="78"/>
    </location>
</feature>
<keyword evidence="2 3" id="KW-0040">ANK repeat</keyword>
<name>A0A1C0B0D4_9BACT</name>
<dbReference type="SMART" id="SM00248">
    <property type="entry name" value="ANK"/>
    <property type="match status" value="3"/>
</dbReference>
<reference evidence="4 6" key="1">
    <citation type="submission" date="2015-05" db="EMBL/GenBank/DDBJ databases">
        <authorList>
            <person name="Rovetto F."/>
            <person name="Cocolin L."/>
            <person name="Illeghems K."/>
            <person name="Van Nieuwerburgh F."/>
            <person name="Houf K."/>
        </authorList>
    </citation>
    <scope>NUCLEOTIDE SEQUENCE [LARGE SCALE GENOMIC DNA]</scope>
    <source>
        <strain evidence="4 6">117434</strain>
    </source>
</reference>
<reference evidence="5 7" key="2">
    <citation type="submission" date="2019-09" db="EMBL/GenBank/DDBJ databases">
        <title>Complete genome sequencing of four Arcobacter species reveals a diverse suite of mobile elements.</title>
        <authorList>
            <person name="Miller W.G."/>
            <person name="Yee E."/>
            <person name="Bono J.L."/>
        </authorList>
    </citation>
    <scope>NUCLEOTIDE SEQUENCE [LARGE SCALE GENOMIC DNA]</scope>
    <source>
        <strain evidence="5 7">CCUG 56899</strain>
    </source>
</reference>
<protein>
    <submittedName>
        <fullName evidence="5">Ankyrin domain-containing protein</fullName>
    </submittedName>
    <submittedName>
        <fullName evidence="4">Ankyrin repeats (3 copies)</fullName>
    </submittedName>
</protein>
<dbReference type="Proteomes" id="UP000093159">
    <property type="component" value="Unassembled WGS sequence"/>
</dbReference>
<organism evidence="5 7">
    <name type="scientific">Arcobacter porcinus</name>
    <dbReference type="NCBI Taxonomy" id="1935204"/>
    <lineage>
        <taxon>Bacteria</taxon>
        <taxon>Pseudomonadati</taxon>
        <taxon>Campylobacterota</taxon>
        <taxon>Epsilonproteobacteria</taxon>
        <taxon>Campylobacterales</taxon>
        <taxon>Arcobacteraceae</taxon>
        <taxon>Arcobacter</taxon>
    </lineage>
</organism>
<dbReference type="Pfam" id="PF12796">
    <property type="entry name" value="Ank_2"/>
    <property type="match status" value="1"/>
</dbReference>
<dbReference type="EMBL" id="CP036246">
    <property type="protein sequence ID" value="QEP40256.1"/>
    <property type="molecule type" value="Genomic_DNA"/>
</dbReference>
<dbReference type="InterPro" id="IPR036770">
    <property type="entry name" value="Ankyrin_rpt-contain_sf"/>
</dbReference>
<dbReference type="PROSITE" id="PS50088">
    <property type="entry name" value="ANK_REPEAT"/>
    <property type="match status" value="2"/>
</dbReference>
<dbReference type="PROSITE" id="PS50297">
    <property type="entry name" value="ANK_REP_REGION"/>
    <property type="match status" value="2"/>
</dbReference>
<dbReference type="AlphaFoldDB" id="A0A1C0B0D4"/>
<evidence type="ECO:0000313" key="4">
    <source>
        <dbReference type="EMBL" id="OCL93331.1"/>
    </source>
</evidence>
<proteinExistence type="predicted"/>
<reference evidence="5 7" key="3">
    <citation type="submission" date="2019-09" db="EMBL/GenBank/DDBJ databases">
        <title>Taxonomic note: a critical rebuttal of the proposed division of the genus Arcobacter into six genera, emended descriptions of Arcobacter anaerophilus and the genus Arcobacter, and an assessment of genus-level boundaries for Epsilonproteobacteria using in silico genomic comparator tools.</title>
        <authorList>
            <person name="On S.L.W."/>
            <person name="Miller W.G."/>
            <person name="Biggs P."/>
            <person name="Cornelius A."/>
            <person name="Vandamme P."/>
        </authorList>
    </citation>
    <scope>NUCLEOTIDE SEQUENCE [LARGE SCALE GENOMIC DNA]</scope>
    <source>
        <strain evidence="5 7">CCUG 56899</strain>
    </source>
</reference>
<evidence type="ECO:0000256" key="2">
    <source>
        <dbReference type="ARBA" id="ARBA00023043"/>
    </source>
</evidence>
<evidence type="ECO:0000313" key="7">
    <source>
        <dbReference type="Proteomes" id="UP000322644"/>
    </source>
</evidence>
<evidence type="ECO:0000256" key="1">
    <source>
        <dbReference type="ARBA" id="ARBA00022737"/>
    </source>
</evidence>
<dbReference type="RefSeq" id="WP_066178938.1">
    <property type="nucleotide sequence ID" value="NZ_CP036246.2"/>
</dbReference>
<dbReference type="Proteomes" id="UP000322644">
    <property type="component" value="Chromosome"/>
</dbReference>
<dbReference type="EMBL" id="LDIR01000001">
    <property type="protein sequence ID" value="OCL93331.1"/>
    <property type="molecule type" value="Genomic_DNA"/>
</dbReference>
<dbReference type="InterPro" id="IPR002110">
    <property type="entry name" value="Ankyrin_rpt"/>
</dbReference>
<dbReference type="Gene3D" id="1.25.40.20">
    <property type="entry name" value="Ankyrin repeat-containing domain"/>
    <property type="match status" value="1"/>
</dbReference>
<dbReference type="KEGG" id="apoc:APORC_0640"/>
<dbReference type="PANTHER" id="PTHR24201">
    <property type="entry name" value="ANK_REP_REGION DOMAIN-CONTAINING PROTEIN"/>
    <property type="match status" value="1"/>
</dbReference>